<organism evidence="1 2">
    <name type="scientific">Melia azedarach</name>
    <name type="common">Chinaberry tree</name>
    <dbReference type="NCBI Taxonomy" id="155640"/>
    <lineage>
        <taxon>Eukaryota</taxon>
        <taxon>Viridiplantae</taxon>
        <taxon>Streptophyta</taxon>
        <taxon>Embryophyta</taxon>
        <taxon>Tracheophyta</taxon>
        <taxon>Spermatophyta</taxon>
        <taxon>Magnoliopsida</taxon>
        <taxon>eudicotyledons</taxon>
        <taxon>Gunneridae</taxon>
        <taxon>Pentapetalae</taxon>
        <taxon>rosids</taxon>
        <taxon>malvids</taxon>
        <taxon>Sapindales</taxon>
        <taxon>Meliaceae</taxon>
        <taxon>Melia</taxon>
    </lineage>
</organism>
<gene>
    <name evidence="1" type="ORF">OWV82_023655</name>
</gene>
<evidence type="ECO:0000313" key="1">
    <source>
        <dbReference type="EMBL" id="KAJ4703811.1"/>
    </source>
</evidence>
<sequence length="119" mass="13092">MAQKALPLPLLAFFFFFSSGGILKLANGQEKTWCVAKPSSSDAELAANIHFACDQVQGGCNITQEDGPCFFPNTAINHASVAMNLYYQFMGRNNWNCDYRGSGLITQTDPSKNNFDLLN</sequence>
<name>A0ACC1WY11_MELAZ</name>
<proteinExistence type="predicted"/>
<keyword evidence="2" id="KW-1185">Reference proteome</keyword>
<accession>A0ACC1WY11</accession>
<reference evidence="1 2" key="1">
    <citation type="journal article" date="2023" name="Science">
        <title>Complex scaffold remodeling in plant triterpene biosynthesis.</title>
        <authorList>
            <person name="De La Pena R."/>
            <person name="Hodgson H."/>
            <person name="Liu J.C."/>
            <person name="Stephenson M.J."/>
            <person name="Martin A.C."/>
            <person name="Owen C."/>
            <person name="Harkess A."/>
            <person name="Leebens-Mack J."/>
            <person name="Jimenez L.E."/>
            <person name="Osbourn A."/>
            <person name="Sattely E.S."/>
        </authorList>
    </citation>
    <scope>NUCLEOTIDE SEQUENCE [LARGE SCALE GENOMIC DNA]</scope>
    <source>
        <strain evidence="2">cv. JPN11</strain>
        <tissue evidence="1">Leaf</tissue>
    </source>
</reference>
<evidence type="ECO:0000313" key="2">
    <source>
        <dbReference type="Proteomes" id="UP001164539"/>
    </source>
</evidence>
<dbReference type="EMBL" id="CM051406">
    <property type="protein sequence ID" value="KAJ4703811.1"/>
    <property type="molecule type" value="Genomic_DNA"/>
</dbReference>
<dbReference type="Proteomes" id="UP001164539">
    <property type="component" value="Chromosome 13"/>
</dbReference>
<protein>
    <submittedName>
        <fullName evidence="1">Glucan endo-1,3-beta-glucosidase-like</fullName>
    </submittedName>
</protein>
<comment type="caution">
    <text evidence="1">The sequence shown here is derived from an EMBL/GenBank/DDBJ whole genome shotgun (WGS) entry which is preliminary data.</text>
</comment>